<comment type="similarity">
    <text evidence="1 6">Belongs to the NusB family.</text>
</comment>
<dbReference type="SUPFAM" id="SSF48013">
    <property type="entry name" value="NusB-like"/>
    <property type="match status" value="1"/>
</dbReference>
<dbReference type="RefSeq" id="WP_234986049.1">
    <property type="nucleotide sequence ID" value="NZ_FXBB01000001.1"/>
</dbReference>
<gene>
    <name evidence="6" type="primary">nusB</name>
    <name evidence="8" type="ORF">SAMN06275492_10121</name>
</gene>
<dbReference type="PANTHER" id="PTHR11078:SF3">
    <property type="entry name" value="ANTITERMINATION NUSB DOMAIN-CONTAINING PROTEIN"/>
    <property type="match status" value="1"/>
</dbReference>
<protein>
    <recommendedName>
        <fullName evidence="6">Transcription antitermination protein NusB</fullName>
    </recommendedName>
    <alternativeName>
        <fullName evidence="6">Antitermination factor NusB</fullName>
    </alternativeName>
</protein>
<dbReference type="GO" id="GO:0006353">
    <property type="term" value="P:DNA-templated transcription termination"/>
    <property type="evidence" value="ECO:0007669"/>
    <property type="project" value="UniProtKB-UniRule"/>
</dbReference>
<dbReference type="InterPro" id="IPR011605">
    <property type="entry name" value="NusB_fam"/>
</dbReference>
<evidence type="ECO:0000313" key="9">
    <source>
        <dbReference type="Proteomes" id="UP000193355"/>
    </source>
</evidence>
<dbReference type="HAMAP" id="MF_00073">
    <property type="entry name" value="NusB"/>
    <property type="match status" value="1"/>
</dbReference>
<dbReference type="InterPro" id="IPR006027">
    <property type="entry name" value="NusB_RsmB_TIM44"/>
</dbReference>
<proteinExistence type="inferred from homology"/>
<dbReference type="STRING" id="561720.SAMN06275492_10121"/>
<evidence type="ECO:0000256" key="4">
    <source>
        <dbReference type="ARBA" id="ARBA00023015"/>
    </source>
</evidence>
<feature type="domain" description="NusB/RsmB/TIM44" evidence="7">
    <location>
        <begin position="12"/>
        <end position="140"/>
    </location>
</feature>
<evidence type="ECO:0000256" key="1">
    <source>
        <dbReference type="ARBA" id="ARBA00005952"/>
    </source>
</evidence>
<dbReference type="PANTHER" id="PTHR11078">
    <property type="entry name" value="N UTILIZATION SUBSTANCE PROTEIN B-RELATED"/>
    <property type="match status" value="1"/>
</dbReference>
<name>A0A1X7I3J4_9BACT</name>
<keyword evidence="5 6" id="KW-0804">Transcription</keyword>
<evidence type="ECO:0000256" key="6">
    <source>
        <dbReference type="HAMAP-Rule" id="MF_00073"/>
    </source>
</evidence>
<evidence type="ECO:0000259" key="7">
    <source>
        <dbReference type="Pfam" id="PF01029"/>
    </source>
</evidence>
<dbReference type="EMBL" id="FXBB01000001">
    <property type="protein sequence ID" value="SMG08280.1"/>
    <property type="molecule type" value="Genomic_DNA"/>
</dbReference>
<comment type="function">
    <text evidence="6">Involved in transcription antitermination. Required for transcription of ribosomal RNA (rRNA) genes. Binds specifically to the boxA antiterminator sequence of the ribosomal RNA (rrn) operons.</text>
</comment>
<dbReference type="Gene3D" id="1.10.940.10">
    <property type="entry name" value="NusB-like"/>
    <property type="match status" value="1"/>
</dbReference>
<evidence type="ECO:0000256" key="5">
    <source>
        <dbReference type="ARBA" id="ARBA00023163"/>
    </source>
</evidence>
<dbReference type="Pfam" id="PF01029">
    <property type="entry name" value="NusB"/>
    <property type="match status" value="1"/>
</dbReference>
<evidence type="ECO:0000256" key="3">
    <source>
        <dbReference type="ARBA" id="ARBA00022884"/>
    </source>
</evidence>
<dbReference type="GO" id="GO:0031564">
    <property type="term" value="P:transcription antitermination"/>
    <property type="evidence" value="ECO:0007669"/>
    <property type="project" value="UniProtKB-KW"/>
</dbReference>
<sequence>MSKKPPHHKKHMAREIALQLLYSMDVTKNMEPDRSLDNFDFEQFDPEQEDVKREVSSIVKGVVDNLVTIDNMINRNVVGWRADRMVAVDRAAIRMAIYEGMVARSIPVAVAISEAISMAKVFGTDESGKFVNGVLAKVLKASDLAE</sequence>
<keyword evidence="9" id="KW-1185">Reference proteome</keyword>
<dbReference type="NCBIfam" id="TIGR01951">
    <property type="entry name" value="nusB"/>
    <property type="match status" value="1"/>
</dbReference>
<keyword evidence="4 6" id="KW-0805">Transcription regulation</keyword>
<reference evidence="9" key="1">
    <citation type="submission" date="2017-04" db="EMBL/GenBank/DDBJ databases">
        <authorList>
            <person name="Varghese N."/>
            <person name="Submissions S."/>
        </authorList>
    </citation>
    <scope>NUCLEOTIDE SEQUENCE [LARGE SCALE GENOMIC DNA]</scope>
    <source>
        <strain evidence="9">USBA 82</strain>
    </source>
</reference>
<dbReference type="AlphaFoldDB" id="A0A1X7I3J4"/>
<evidence type="ECO:0000313" key="8">
    <source>
        <dbReference type="EMBL" id="SMG08280.1"/>
    </source>
</evidence>
<keyword evidence="3 6" id="KW-0694">RNA-binding</keyword>
<organism evidence="8 9">
    <name type="scientific">Dethiosulfovibrio salsuginis</name>
    <dbReference type="NCBI Taxonomy" id="561720"/>
    <lineage>
        <taxon>Bacteria</taxon>
        <taxon>Thermotogati</taxon>
        <taxon>Synergistota</taxon>
        <taxon>Synergistia</taxon>
        <taxon>Synergistales</taxon>
        <taxon>Dethiosulfovibrionaceae</taxon>
        <taxon>Dethiosulfovibrio</taxon>
    </lineage>
</organism>
<dbReference type="GO" id="GO:0005829">
    <property type="term" value="C:cytosol"/>
    <property type="evidence" value="ECO:0007669"/>
    <property type="project" value="TreeGrafter"/>
</dbReference>
<dbReference type="Proteomes" id="UP000193355">
    <property type="component" value="Unassembled WGS sequence"/>
</dbReference>
<evidence type="ECO:0000256" key="2">
    <source>
        <dbReference type="ARBA" id="ARBA00022814"/>
    </source>
</evidence>
<dbReference type="GO" id="GO:0003723">
    <property type="term" value="F:RNA binding"/>
    <property type="evidence" value="ECO:0007669"/>
    <property type="project" value="UniProtKB-UniRule"/>
</dbReference>
<accession>A0A1X7I3J4</accession>
<keyword evidence="2 6" id="KW-0889">Transcription antitermination</keyword>
<dbReference type="InterPro" id="IPR035926">
    <property type="entry name" value="NusB-like_sf"/>
</dbReference>